<evidence type="ECO:0000256" key="2">
    <source>
        <dbReference type="ARBA" id="ARBA00022450"/>
    </source>
</evidence>
<dbReference type="PROSITE" id="PS00012">
    <property type="entry name" value="PHOSPHOPANTETHEINE"/>
    <property type="match status" value="1"/>
</dbReference>
<comment type="caution">
    <text evidence="5">The sequence shown here is derived from an EMBL/GenBank/DDBJ whole genome shotgun (WGS) entry which is preliminary data.</text>
</comment>
<comment type="cofactor">
    <cofactor evidence="1">
        <name>pantetheine 4'-phosphate</name>
        <dbReference type="ChEBI" id="CHEBI:47942"/>
    </cofactor>
</comment>
<dbReference type="RefSeq" id="WP_209143563.1">
    <property type="nucleotide sequence ID" value="NZ_JAGHKO010000015.1"/>
</dbReference>
<feature type="domain" description="Carrier" evidence="4">
    <location>
        <begin position="2817"/>
        <end position="2892"/>
    </location>
</feature>
<feature type="domain" description="Carrier" evidence="4">
    <location>
        <begin position="704"/>
        <end position="779"/>
    </location>
</feature>
<dbReference type="SUPFAM" id="SSF47336">
    <property type="entry name" value="ACP-like"/>
    <property type="match status" value="4"/>
</dbReference>
<sequence>YSGQTDICVGTPIAGRNQQETEGLIGFFINTLALRSTIDSEISFHNLLQQVRTTVLDAYEHQDVPFEKVVEVLELPRVADRSPVFQVMFAMENMPSSSTIDLSDLQLSRQSTGDATAKFEINLSIAEGEWGLELTAVYNADLFEGPTMQRLLEHYEQLLQAMVTDIEQPAGAAKLMTAEAAQQLLERFSYNGLASKTATPTTLVQLFEQQVQLCADAPALVFGEEQLSYHQLDARSNQIARYLQQQGVGSQSLVGLCLDRSTALICSILGILKAGGAYVPLDPGYPKERLQYMINDCNCQLVITHSNYVHLLQDSNAIPICLDEQETVLSLLPDRKVDAAINTQSLAYVIYTSGSTGRPKGVMVAHGSVVQLINCQSAYFGIDNTDRILQFSNYSFDASVEQIFLALLNGAVLVLTGDRERLETDLLEAVLMREGITHLHATPGFLNSLRPAAYKLRRVIAGGDVCSREVVKGWSRYVDFYNEYGPTETTVTAIEYRHAQGRDLPANKTLPIGRPLGGTAVYIVDKYENLCAVGVAGELYIGGAQVASGYLNHPELTAEKFIKDPFSKEPNARLYRTGDLARWLPDGNIEFLGRKDEQVKVRGYRIELGEIESILQQATGVQQAVVVVHEDEQHNKQLAGYVVTDNNYDQEAALTALRSQLPAYMVPATLTPIAAIPLTTNGKVDRKKLSLQPISNITTQAYAAPRNELERSLAHIWQHLLGVDQIGIHDNFFERGGHSLSAIRLVSAIRKQLQTAITVREIFFHPSIALLASVIQERVIGTTIPEIHPAIRPEYIPLSFSQERLWFIDRLQGTQAYHISGVFRLDGVLNTTALEVAFRQIVQRHEILRSVIVEKDGTGFQQVTDGTNFNPDQVTEHAILFSGKTMERYISEGVLKPFDLSRDPLLRVTLVALNDGAHLLIVVVHHIAFDGWSISILVEELTALYRSQLENQAPVLSPLPIQYADYAIWQRKYLSGPVLEQKLQYWKEQLQDVQPLDLPIDFDRPQMQSISGGIVSRTIDSSLHQQLVALARQEDVTLYMLLFSVFNVLLHRYCGQTDLCVGSPVAGRQHQEVEGLMGFFINTLALRNHIDGEMTLHALLQQVKAITLAAYEHQDVPFEKIIETLKLERSMHRHPLFQVLFTLQNTPASGELQLGQVTLNAVDTGSITSQFDLIMNISENEDGLHLGITYSTELYRPDTIERMAGHYIYLLQQVIADIHMQVKQVKLLLPEEAARLLTNYNETRVVYPNAATVLTLFEEQVNKIPDALAIIAGPEQISYKRLDQAAGRLAAYLRYKGIGKESMVAICIDRSAGLLVAMLATWKAGAAYVPIDPQYPAERIGYMLHNSAAAAVIVEATYKELLQQASSGIDVIDIDEEIPQAPIIDSRPELYDLAYVIYTSGSTGQPKGVMIEHAKLTNYLLNCAARYMTTETANAGSYVHLSPGFDASITALLVPLITGKYLVISNAAPIDVFNDDSLLQHAPYDFIKLTPAHLYLLQQSVSSEKLAALTPHLVVGGEALLYEHIRYFKEQQVPVTIFNEYGPTETTVGCCLYSLQASTYEPQSNKGIWIGRPFDNVNIYILDAYDNLAPEGIPGELCVGGAQIARGYLNQPHQTAERFVPNPFRAGEIIYRTGDLARWLPDGNLEFLGRKDEQIKIRGYRIEPGEIQHVLQQAPRVQESLVTVQENERGDRQLIGYVAGSDIDLQEVINFAKSRLPGFMVPDLMIPIDQMPLTANGKVDRKRLPGASMYTGVTSGYVAPRNVMETQLATIWQQILEIGQIGVFDNFFTLGGHSLLAIRVIAAATKALSCEISIRDIFEHPTIAELAQQLTARTTQPVMPAIHPQPRPAYIPLSFSQERLWLIHQLEGSLHYHVPLILQYQGQLNVPAVTYALQELIQRHETLRSTIHINEAAEAHVVIRNAEEWQLTYEDVSKLETSALNDLLGRFQAKPFDLSSDYLIRALVLKESPEQYILALVIHHIACDAWSMSVMAKEFIELYKAYTHNRMPVLPTLPVQYTDYVLWQRSRLSAESLERHLSYWKEKLKDIQPVDKLADNNRPAVQSKQGAVYRFTLDKDLHESLVKVSQQNSATLFMTLLCAFKILIYRYTDLTDIAIGTPVTNRTAAELEQLVGFFMNTVVMRSHIRDDQSFESLLQQVRTTVLEAFNHQEAPFEKVVEALEVARDFSRHPLFQLMFVMNDDHTVSNADLEEGSFSPLTTDHTTSKFDLVLTASPSGQGIEMVIEYCVDLFQPATVERLARYYCTILESVVENPLLPAGEIACMSKQEYKQVLLDFNDTRAHYPLSKTVIDVFEEQASKTPHKVAVHYNGTSCTYEELNIQADKLAAYLRRKGIRENMAVPLCIERSHNMVIAILAIMKLGCAYVPIDPAYPAERITYMLQNVGANIIISTTRCLQVVSDDLSVDVICIDREAEQINGEAINPMLRYPHEERITYIIYTSGSTGRPKGIEMPDKALLNLLYWQQNEVQNKSERRILQFASINFDASFQEIFMSLCFGGTLYLVGEEQRKDVTGLLSVIEKNRITHLFIPYVVLKSLAEGAAALDRYPDSLEEIFTAGEQLKLSADIRLFCERTGLQLLNYYGPSETHVVTSYKVLSADYEQQPLPPIGKPISNTTAYILNSRRKLCGIGMIGELYIGGVQVAKGYLNRPELTADRFIHDNFSNSTGARLYKTGDVCRWLPDGNIQFLGRIDDQVKIRGFRVEPGEIENVLLTARYISKSVVLVKDDVAGNKRLVAYVVTENGFNKEEAIQHLRSRLPDYMIPLAWVQLSELPLTSNGKVNRQALPEPDINIAASDNYTAPRNEMEKTIVAIWENDLGVSRIGIHDNFFQLGGHSLLAMRIAVLTSKLLSREVSIRDLFLYPTIATLSARLNDREFINNKELTINNIERPGYVPLSFAQERLWFIDRLQGTTAYHLPWIFRMEGLVDVTALESSFRQIINRHEVLRTMMYEWEGAGWQQIAAADCWKMHVTTEEAILVSGKELSAYIEEEIQTSFDLARDIKLRVTLVQISKTKHVLIAVLHHIAFDNTSIGVLVHELEKLYNSIVKNEPLSLPVLPLQYADYTLWQRQYVSGERLQQQLNYWKEQLKALQPLELPFDHPRTMTPDNRAGFANYKIPTSTSSRLVQISRAENVTLFVVLLSAFKVLLQRYSGQTDICVGSPVSGRQHTETLQMIGFFINTLALRSTILPDMSFKQVLQQVKETTLDAFANQDLPFEKVVETVVVERNINRNPLFQVLFSLQNAPENIELNLAGIGLTEWQVTGATAQFDLILNIVEMAGELQLSCTYRNGLYEASTIERMLQHYSRLLEEVVKDIDRPVSSMQLLSTTEVHQLQYGFNDTAVTYPVDKVVTTLFAEQALQTPDALALVYGDLQLSYAALHARSNELAQHLLQLDRQPNQLIGLCMDRSADQVVAMLGILKAGHGYVPVDPQYPLSRIAYMLQDSGCKYVITTREHSALLLQTRNNSGLIYIEDHPATVNSEAHLSQPLPVIQYSDTAYVIYTSGSTGQPKGVLIEHGQLMNYLYNSKKRYIQKDQSGSGSYHHLSLSFDASITGLLVPLISGKSVVISTSTGVEVFNDPNLWKYAPYDFIKLTPAHLGLLQTADTTPLTHRLVVGGEALHQQHLDLLNQAGIQVEVINEYGPTEATVGSSVYSIQTGKGIDIPTATIPIGHPLDNTQIYIVDEDLQLLPIGVAGELCIGGAQVARGYMNRPELTAEKFIKDPFTNEKGARLYRTGDLARWLPDGNLEFLGRRDEQVKIRGYRIELGEIESVLQQTAGVQQAVVVVREDAQQNKQLIGYVVAGEGWQKEAALETLSKQLPEYMVPAWLLEITAIPLTVHGKIDRKKLAAIEITTDPNQTYRAPRNEVEQALAAIWQELLGVEQVGIDDNFFELGGHSLMAIRVISYIKKIFSLTIPIHVLFELVTLQDIGKYIELEMSMHTAEDDTTAFETIDI</sequence>
<dbReference type="InterPro" id="IPR010071">
    <property type="entry name" value="AA_adenyl_dom"/>
</dbReference>
<dbReference type="InterPro" id="IPR023213">
    <property type="entry name" value="CAT-like_dom_sf"/>
</dbReference>
<dbReference type="InterPro" id="IPR001242">
    <property type="entry name" value="Condensation_dom"/>
</dbReference>
<evidence type="ECO:0000313" key="6">
    <source>
        <dbReference type="Proteomes" id="UP000677244"/>
    </source>
</evidence>
<name>A0ABS3Z5N3_9BACT</name>
<dbReference type="PROSITE" id="PS00455">
    <property type="entry name" value="AMP_BINDING"/>
    <property type="match status" value="4"/>
</dbReference>
<dbReference type="NCBIfam" id="TIGR01733">
    <property type="entry name" value="AA-adenyl-dom"/>
    <property type="match status" value="4"/>
</dbReference>
<dbReference type="PANTHER" id="PTHR45527:SF1">
    <property type="entry name" value="FATTY ACID SYNTHASE"/>
    <property type="match status" value="1"/>
</dbReference>
<dbReference type="InterPro" id="IPR036736">
    <property type="entry name" value="ACP-like_sf"/>
</dbReference>
<reference evidence="5 6" key="1">
    <citation type="submission" date="2021-03" db="EMBL/GenBank/DDBJ databases">
        <title>Assistant Professor.</title>
        <authorList>
            <person name="Huq M.A."/>
        </authorList>
    </citation>
    <scope>NUCLEOTIDE SEQUENCE [LARGE SCALE GENOMIC DNA]</scope>
    <source>
        <strain evidence="5 6">MAH-29</strain>
    </source>
</reference>
<dbReference type="InterPro" id="IPR009081">
    <property type="entry name" value="PP-bd_ACP"/>
</dbReference>
<dbReference type="EMBL" id="JAGHKO010000015">
    <property type="protein sequence ID" value="MBO9204716.1"/>
    <property type="molecule type" value="Genomic_DNA"/>
</dbReference>
<proteinExistence type="predicted"/>
<dbReference type="InterPro" id="IPR000873">
    <property type="entry name" value="AMP-dep_synth/lig_dom"/>
</dbReference>
<keyword evidence="6" id="KW-1185">Reference proteome</keyword>
<dbReference type="Gene3D" id="3.30.300.30">
    <property type="match status" value="4"/>
</dbReference>
<evidence type="ECO:0000313" key="5">
    <source>
        <dbReference type="EMBL" id="MBO9204716.1"/>
    </source>
</evidence>
<dbReference type="SMART" id="SM00823">
    <property type="entry name" value="PKS_PP"/>
    <property type="match status" value="4"/>
</dbReference>
<dbReference type="InterPro" id="IPR025110">
    <property type="entry name" value="AMP-bd_C"/>
</dbReference>
<feature type="non-terminal residue" evidence="5">
    <location>
        <position position="1"/>
    </location>
</feature>
<dbReference type="PANTHER" id="PTHR45527">
    <property type="entry name" value="NONRIBOSOMAL PEPTIDE SYNTHETASE"/>
    <property type="match status" value="1"/>
</dbReference>
<dbReference type="Gene3D" id="2.30.38.10">
    <property type="entry name" value="Luciferase, Domain 3"/>
    <property type="match status" value="4"/>
</dbReference>
<gene>
    <name evidence="5" type="ORF">J7I42_30790</name>
</gene>
<dbReference type="Gene3D" id="3.40.50.980">
    <property type="match status" value="8"/>
</dbReference>
<dbReference type="Proteomes" id="UP000677244">
    <property type="component" value="Unassembled WGS sequence"/>
</dbReference>
<dbReference type="Pfam" id="PF00501">
    <property type="entry name" value="AMP-binding"/>
    <property type="match status" value="4"/>
</dbReference>
<feature type="domain" description="Carrier" evidence="4">
    <location>
        <begin position="3878"/>
        <end position="3953"/>
    </location>
</feature>
<dbReference type="InterPro" id="IPR006162">
    <property type="entry name" value="Ppantetheine_attach_site"/>
</dbReference>
<dbReference type="Gene3D" id="3.30.559.30">
    <property type="entry name" value="Nonribosomal peptide synthetase, condensation domain"/>
    <property type="match status" value="4"/>
</dbReference>
<dbReference type="CDD" id="cd19531">
    <property type="entry name" value="LCL_NRPS-like"/>
    <property type="match status" value="3"/>
</dbReference>
<dbReference type="SUPFAM" id="SSF56801">
    <property type="entry name" value="Acetyl-CoA synthetase-like"/>
    <property type="match status" value="4"/>
</dbReference>
<dbReference type="Pfam" id="PF00550">
    <property type="entry name" value="PP-binding"/>
    <property type="match status" value="4"/>
</dbReference>
<feature type="domain" description="Carrier" evidence="4">
    <location>
        <begin position="1759"/>
        <end position="1834"/>
    </location>
</feature>
<dbReference type="CDD" id="cd05930">
    <property type="entry name" value="A_NRPS"/>
    <property type="match status" value="3"/>
</dbReference>
<evidence type="ECO:0000256" key="3">
    <source>
        <dbReference type="ARBA" id="ARBA00022553"/>
    </source>
</evidence>
<accession>A0ABS3Z5N3</accession>
<dbReference type="InterPro" id="IPR020845">
    <property type="entry name" value="AMP-binding_CS"/>
</dbReference>
<dbReference type="InterPro" id="IPR045851">
    <property type="entry name" value="AMP-bd_C_sf"/>
</dbReference>
<evidence type="ECO:0000256" key="1">
    <source>
        <dbReference type="ARBA" id="ARBA00001957"/>
    </source>
</evidence>
<keyword evidence="2" id="KW-0596">Phosphopantetheine</keyword>
<dbReference type="Gene3D" id="1.10.1200.10">
    <property type="entry name" value="ACP-like"/>
    <property type="match status" value="4"/>
</dbReference>
<dbReference type="SUPFAM" id="SSF52777">
    <property type="entry name" value="CoA-dependent acyltransferases"/>
    <property type="match status" value="7"/>
</dbReference>
<protein>
    <submittedName>
        <fullName evidence="5">Amino acid adenylation domain-containing protein</fullName>
    </submittedName>
</protein>
<keyword evidence="3" id="KW-0597">Phosphoprotein</keyword>
<organism evidence="5 6">
    <name type="scientific">Niastella soli</name>
    <dbReference type="NCBI Taxonomy" id="2821487"/>
    <lineage>
        <taxon>Bacteria</taxon>
        <taxon>Pseudomonadati</taxon>
        <taxon>Bacteroidota</taxon>
        <taxon>Chitinophagia</taxon>
        <taxon>Chitinophagales</taxon>
        <taxon>Chitinophagaceae</taxon>
        <taxon>Niastella</taxon>
    </lineage>
</organism>
<dbReference type="PROSITE" id="PS50075">
    <property type="entry name" value="CARRIER"/>
    <property type="match status" value="4"/>
</dbReference>
<dbReference type="Gene3D" id="3.30.559.10">
    <property type="entry name" value="Chloramphenicol acetyltransferase-like domain"/>
    <property type="match status" value="3"/>
</dbReference>
<dbReference type="NCBIfam" id="NF003417">
    <property type="entry name" value="PRK04813.1"/>
    <property type="match status" value="4"/>
</dbReference>
<evidence type="ECO:0000259" key="4">
    <source>
        <dbReference type="PROSITE" id="PS50075"/>
    </source>
</evidence>
<dbReference type="InterPro" id="IPR020806">
    <property type="entry name" value="PKS_PP-bd"/>
</dbReference>
<dbReference type="Pfam" id="PF13193">
    <property type="entry name" value="AMP-binding_C"/>
    <property type="match status" value="3"/>
</dbReference>
<dbReference type="Pfam" id="PF00668">
    <property type="entry name" value="Condensation"/>
    <property type="match status" value="4"/>
</dbReference>